<accession>A0A7U6GJL3</accession>
<dbReference type="GO" id="GO:0051224">
    <property type="term" value="P:negative regulation of protein transport"/>
    <property type="evidence" value="ECO:0007669"/>
    <property type="project" value="UniProtKB-UniRule"/>
</dbReference>
<dbReference type="PANTHER" id="PTHR38603:SF1">
    <property type="entry name" value="CHAPERONE NAPD"/>
    <property type="match status" value="1"/>
</dbReference>
<dbReference type="GO" id="GO:0005048">
    <property type="term" value="F:signal sequence binding"/>
    <property type="evidence" value="ECO:0007669"/>
    <property type="project" value="UniProtKB-UniRule"/>
</dbReference>
<dbReference type="Gene3D" id="3.30.70.920">
    <property type="match status" value="1"/>
</dbReference>
<gene>
    <name evidence="4" type="primary">napD</name>
    <name evidence="5" type="ORF">TBH_C1920</name>
</gene>
<organism evidence="5 6">
    <name type="scientific">Thiolapillus brandeum</name>
    <dbReference type="NCBI Taxonomy" id="1076588"/>
    <lineage>
        <taxon>Bacteria</taxon>
        <taxon>Pseudomonadati</taxon>
        <taxon>Pseudomonadota</taxon>
        <taxon>Gammaproteobacteria</taxon>
        <taxon>Chromatiales</taxon>
        <taxon>Sedimenticolaceae</taxon>
        <taxon>Thiolapillus</taxon>
    </lineage>
</organism>
<reference evidence="5 6" key="1">
    <citation type="journal article" date="2014" name="PLoS ONE">
        <title>Physiological and genomic features of a novel sulfur-oxidizing gammaproteobacterium belonging to a previously uncultivated symbiotic lineage isolated from a hydrothermal vent.</title>
        <authorList>
            <person name="Nunoura T."/>
            <person name="Takaki Y."/>
            <person name="Kazama H."/>
            <person name="Kakuta J."/>
            <person name="Shimamura S."/>
            <person name="Makita H."/>
            <person name="Hirai M."/>
            <person name="Miyazaki M."/>
            <person name="Takai K."/>
        </authorList>
    </citation>
    <scope>NUCLEOTIDE SEQUENCE [LARGE SCALE GENOMIC DNA]</scope>
    <source>
        <strain evidence="5 6">Hiromi1</strain>
    </source>
</reference>
<keyword evidence="3 4" id="KW-0143">Chaperone</keyword>
<comment type="subunit">
    <text evidence="4">Interacts with the cytoplasmic NapA precursor.</text>
</comment>
<evidence type="ECO:0000313" key="6">
    <source>
        <dbReference type="Proteomes" id="UP000031631"/>
    </source>
</evidence>
<comment type="similarity">
    <text evidence="4">Belongs to the NapD family.</text>
</comment>
<name>A0A7U6GJL3_9GAMM</name>
<evidence type="ECO:0000256" key="3">
    <source>
        <dbReference type="ARBA" id="ARBA00023186"/>
    </source>
</evidence>
<comment type="function">
    <text evidence="4">Chaperone for NapA, the catalytic subunit of the periplasmic nitrate reductase. It binds directly and specifically to the twin-arginine signal peptide of NapA, preventing premature interaction with the Tat translocase and premature export.</text>
</comment>
<proteinExistence type="inferred from homology"/>
<dbReference type="GO" id="GO:0005737">
    <property type="term" value="C:cytoplasm"/>
    <property type="evidence" value="ECO:0007669"/>
    <property type="project" value="UniProtKB-SubCell"/>
</dbReference>
<sequence>MENSTITNLCSCIVHTRPENGPEVEKRLNSIPGVEVHGGVDEGKLIVTVEDSEEGSAGDTMMNFNSLEGVVSATLIYHYGGDDLNEEVIREFN</sequence>
<protein>
    <recommendedName>
        <fullName evidence="4">Chaperone NapD</fullName>
    </recommendedName>
    <alternativeName>
        <fullName evidence="4">NapA signal peptide-binding chaperone NapD</fullName>
    </alternativeName>
</protein>
<dbReference type="Proteomes" id="UP000031631">
    <property type="component" value="Chromosome"/>
</dbReference>
<comment type="subcellular location">
    <subcellularLocation>
        <location evidence="1 4">Cytoplasm</location>
    </subcellularLocation>
</comment>
<dbReference type="InterPro" id="IPR005623">
    <property type="entry name" value="Chaperone_NapD_NO3_reduct"/>
</dbReference>
<dbReference type="PANTHER" id="PTHR38603">
    <property type="entry name" value="CHAPERONE NAPD"/>
    <property type="match status" value="1"/>
</dbReference>
<dbReference type="EMBL" id="AP012273">
    <property type="protein sequence ID" value="BAO44835.1"/>
    <property type="molecule type" value="Genomic_DNA"/>
</dbReference>
<evidence type="ECO:0000256" key="1">
    <source>
        <dbReference type="ARBA" id="ARBA00004496"/>
    </source>
</evidence>
<dbReference type="OrthoDB" id="5770785at2"/>
<evidence type="ECO:0000313" key="5">
    <source>
        <dbReference type="EMBL" id="BAO44835.1"/>
    </source>
</evidence>
<dbReference type="AlphaFoldDB" id="A0A7U6GJL3"/>
<dbReference type="Pfam" id="PF03927">
    <property type="entry name" value="NapD"/>
    <property type="match status" value="1"/>
</dbReference>
<dbReference type="RefSeq" id="WP_052470071.1">
    <property type="nucleotide sequence ID" value="NZ_AP012273.1"/>
</dbReference>
<keyword evidence="6" id="KW-1185">Reference proteome</keyword>
<evidence type="ECO:0000256" key="2">
    <source>
        <dbReference type="ARBA" id="ARBA00022490"/>
    </source>
</evidence>
<evidence type="ECO:0000256" key="4">
    <source>
        <dbReference type="HAMAP-Rule" id="MF_02200"/>
    </source>
</evidence>
<dbReference type="KEGG" id="tbn:TBH_C1920"/>
<keyword evidence="2 4" id="KW-0963">Cytoplasm</keyword>
<dbReference type="HAMAP" id="MF_02200">
    <property type="entry name" value="NapD"/>
    <property type="match status" value="1"/>
</dbReference>